<gene>
    <name evidence="2" type="ORF">O3I_013505</name>
</gene>
<evidence type="ECO:0000313" key="3">
    <source>
        <dbReference type="Proteomes" id="UP000006304"/>
    </source>
</evidence>
<evidence type="ECO:0000313" key="2">
    <source>
        <dbReference type="EMBL" id="AFU00662.1"/>
    </source>
</evidence>
<dbReference type="EMBL" id="CP003876">
    <property type="protein sequence ID" value="AFU00662.1"/>
    <property type="molecule type" value="Genomic_DNA"/>
</dbReference>
<dbReference type="KEGG" id="nbr:O3I_013505"/>
<organism evidence="2 3">
    <name type="scientific">Nocardia brasiliensis (strain ATCC 700358 / HUJEG-1)</name>
    <dbReference type="NCBI Taxonomy" id="1133849"/>
    <lineage>
        <taxon>Bacteria</taxon>
        <taxon>Bacillati</taxon>
        <taxon>Actinomycetota</taxon>
        <taxon>Actinomycetes</taxon>
        <taxon>Mycobacteriales</taxon>
        <taxon>Nocardiaceae</taxon>
        <taxon>Nocardia</taxon>
    </lineage>
</organism>
<sequence>MTRTTSGKRLPSFIPTPPSTAGCTAAAESSNRVTVTSYATSPSDQQPNRPNWPAFRPRPQTSLFGGTAGEEIAEVQVNETVAGAASQSLGTLDWPRLGQPAYTPAHILDQLLSNPDNPVASTP</sequence>
<accession>K0ET57</accession>
<name>K0ET57_NOCB7</name>
<reference evidence="2 3" key="1">
    <citation type="journal article" date="2012" name="J. Bacteriol.">
        <title>Complete genome sequence of Nocardia brasiliensis HUJEG-1.</title>
        <authorList>
            <person name="Vera-Cabrera L."/>
            <person name="Ortiz-Lopez R."/>
            <person name="Elizondo-Gonzalez R."/>
            <person name="Perez-Maya A.A."/>
            <person name="Ocampo-Candiani J."/>
        </authorList>
    </citation>
    <scope>NUCLEOTIDE SEQUENCE [LARGE SCALE GENOMIC DNA]</scope>
    <source>
        <strain evidence="3">ATCC 700358</strain>
    </source>
</reference>
<dbReference type="STRING" id="1133849.O3I_013505"/>
<dbReference type="Proteomes" id="UP000006304">
    <property type="component" value="Chromosome"/>
</dbReference>
<keyword evidence="3" id="KW-1185">Reference proteome</keyword>
<dbReference type="AlphaFoldDB" id="K0ET57"/>
<proteinExistence type="predicted"/>
<feature type="region of interest" description="Disordered" evidence="1">
    <location>
        <begin position="1"/>
        <end position="65"/>
    </location>
</feature>
<dbReference type="PROSITE" id="PS51257">
    <property type="entry name" value="PROKAR_LIPOPROTEIN"/>
    <property type="match status" value="1"/>
</dbReference>
<dbReference type="HOGENOM" id="CLU_2012883_0_0_11"/>
<evidence type="ECO:0000256" key="1">
    <source>
        <dbReference type="SAM" id="MobiDB-lite"/>
    </source>
</evidence>
<protein>
    <submittedName>
        <fullName evidence="2">Uncharacterized protein</fullName>
    </submittedName>
</protein>
<feature type="compositionally biased region" description="Polar residues" evidence="1">
    <location>
        <begin position="19"/>
        <end position="49"/>
    </location>
</feature>